<dbReference type="GO" id="GO:0071949">
    <property type="term" value="F:FAD binding"/>
    <property type="evidence" value="ECO:0007669"/>
    <property type="project" value="InterPro"/>
</dbReference>
<name>A0A6J7DET4_9ZZZZ</name>
<dbReference type="InterPro" id="IPR016169">
    <property type="entry name" value="FAD-bd_PCMH_sub2"/>
</dbReference>
<accession>A0A6J7DET4</accession>
<dbReference type="GO" id="GO:0080049">
    <property type="term" value="F:L-gulono-1,4-lactone dehydrogenase activity"/>
    <property type="evidence" value="ECO:0007669"/>
    <property type="project" value="TreeGrafter"/>
</dbReference>
<dbReference type="Gene3D" id="3.30.43.10">
    <property type="entry name" value="Uridine Diphospho-n-acetylenolpyruvylglucosamine Reductase, domain 2"/>
    <property type="match status" value="1"/>
</dbReference>
<dbReference type="Pfam" id="PF01565">
    <property type="entry name" value="FAD_binding_4"/>
    <property type="match status" value="1"/>
</dbReference>
<proteinExistence type="predicted"/>
<keyword evidence="1" id="KW-0560">Oxidoreductase</keyword>
<dbReference type="Gene3D" id="3.30.70.2520">
    <property type="match status" value="1"/>
</dbReference>
<dbReference type="InterPro" id="IPR016171">
    <property type="entry name" value="Vanillyl_alc_oxidase_C-sub2"/>
</dbReference>
<dbReference type="Gene3D" id="1.10.45.10">
    <property type="entry name" value="Vanillyl-alcohol Oxidase, Chain A, domain 4"/>
    <property type="match status" value="1"/>
</dbReference>
<dbReference type="AlphaFoldDB" id="A0A6J7DET4"/>
<dbReference type="EMBL" id="CAFBLS010000052">
    <property type="protein sequence ID" value="CAB4868821.1"/>
    <property type="molecule type" value="Genomic_DNA"/>
</dbReference>
<dbReference type="PANTHER" id="PTHR43762">
    <property type="entry name" value="L-GULONOLACTONE OXIDASE"/>
    <property type="match status" value="1"/>
</dbReference>
<dbReference type="InterPro" id="IPR016167">
    <property type="entry name" value="FAD-bd_PCMH_sub1"/>
</dbReference>
<dbReference type="SUPFAM" id="SSF56176">
    <property type="entry name" value="FAD-binding/transporter-associated domain-like"/>
    <property type="match status" value="1"/>
</dbReference>
<evidence type="ECO:0000256" key="1">
    <source>
        <dbReference type="ARBA" id="ARBA00023002"/>
    </source>
</evidence>
<gene>
    <name evidence="3" type="ORF">UFOPK3402_00584</name>
</gene>
<dbReference type="InterPro" id="IPR007173">
    <property type="entry name" value="ALO_C"/>
</dbReference>
<reference evidence="3" key="1">
    <citation type="submission" date="2020-05" db="EMBL/GenBank/DDBJ databases">
        <authorList>
            <person name="Chiriac C."/>
            <person name="Salcher M."/>
            <person name="Ghai R."/>
            <person name="Kavagutti S V."/>
        </authorList>
    </citation>
    <scope>NUCLEOTIDE SEQUENCE</scope>
</reference>
<dbReference type="InterPro" id="IPR006094">
    <property type="entry name" value="Oxid_FAD_bind_N"/>
</dbReference>
<dbReference type="Gene3D" id="3.30.465.10">
    <property type="match status" value="1"/>
</dbReference>
<organism evidence="3">
    <name type="scientific">freshwater metagenome</name>
    <dbReference type="NCBI Taxonomy" id="449393"/>
    <lineage>
        <taxon>unclassified sequences</taxon>
        <taxon>metagenomes</taxon>
        <taxon>ecological metagenomes</taxon>
    </lineage>
</organism>
<dbReference type="PROSITE" id="PS51387">
    <property type="entry name" value="FAD_PCMH"/>
    <property type="match status" value="1"/>
</dbReference>
<dbReference type="GO" id="GO:0003885">
    <property type="term" value="F:D-arabinono-1,4-lactone oxidase activity"/>
    <property type="evidence" value="ECO:0007669"/>
    <property type="project" value="InterPro"/>
</dbReference>
<dbReference type="InterPro" id="IPR010031">
    <property type="entry name" value="FAD_lactone_oxidase-like"/>
</dbReference>
<evidence type="ECO:0000313" key="3">
    <source>
        <dbReference type="EMBL" id="CAB4868821.1"/>
    </source>
</evidence>
<protein>
    <submittedName>
        <fullName evidence="3">Unannotated protein</fullName>
    </submittedName>
</protein>
<feature type="domain" description="FAD-binding PCMH-type" evidence="2">
    <location>
        <begin position="7"/>
        <end position="172"/>
    </location>
</feature>
<sequence>MRNWSGHVEFTSERFESPSSVTALQALVSGSTTIRALGTAHSFNALADTTGVHVSVADLPGSLEIDSAKGLAWVPAGMRYGEAARLLDAQGWAVHNMASLGHISVAGTIATGTHGSGDRNPTLSASVAGLEMVTAAGDLLTITHDDPSFAGCVVALGALGVTTRVLLRVEPTFGIRQYVIDDVDHESLLAGFDDVFSSAYSVSFFTCWTPELTGKIWMKRREGRDAPLTDAQLAGEPWLGGHLATAKRHPLPEHDAMHCTEQQGALLPWHEALPHFKLDFTPSSGDELQTEYLVPRERAPGLLRDLEALAPRIHPLLHVSEIRTMCADELWLSGAYGRDTVGIHFTWKKVPEVLGLLPEIDALLGPAGGRPHWGKLYESDPAALASRYPRFDDFAGLVATFDPTGKFRNQTLDLLLGSRNVHHDHR</sequence>
<dbReference type="InterPro" id="IPR036318">
    <property type="entry name" value="FAD-bd_PCMH-like_sf"/>
</dbReference>
<dbReference type="GO" id="GO:0016020">
    <property type="term" value="C:membrane"/>
    <property type="evidence" value="ECO:0007669"/>
    <property type="project" value="InterPro"/>
</dbReference>
<dbReference type="Pfam" id="PF04030">
    <property type="entry name" value="ALO"/>
    <property type="match status" value="1"/>
</dbReference>
<dbReference type="Gene3D" id="3.30.70.2530">
    <property type="match status" value="1"/>
</dbReference>
<dbReference type="PANTHER" id="PTHR43762:SF1">
    <property type="entry name" value="D-ARABINONO-1,4-LACTONE OXIDASE"/>
    <property type="match status" value="1"/>
</dbReference>
<dbReference type="InterPro" id="IPR016166">
    <property type="entry name" value="FAD-bd_PCMH"/>
</dbReference>
<evidence type="ECO:0000259" key="2">
    <source>
        <dbReference type="PROSITE" id="PS51387"/>
    </source>
</evidence>